<accession>A0A6A6F648</accession>
<dbReference type="AlphaFoldDB" id="A0A6A6F648"/>
<feature type="region of interest" description="Disordered" evidence="1">
    <location>
        <begin position="59"/>
        <end position="172"/>
    </location>
</feature>
<proteinExistence type="predicted"/>
<organism evidence="2 3">
    <name type="scientific">Cercospora zeae-maydis SCOH1-5</name>
    <dbReference type="NCBI Taxonomy" id="717836"/>
    <lineage>
        <taxon>Eukaryota</taxon>
        <taxon>Fungi</taxon>
        <taxon>Dikarya</taxon>
        <taxon>Ascomycota</taxon>
        <taxon>Pezizomycotina</taxon>
        <taxon>Dothideomycetes</taxon>
        <taxon>Dothideomycetidae</taxon>
        <taxon>Mycosphaerellales</taxon>
        <taxon>Mycosphaerellaceae</taxon>
        <taxon>Cercospora</taxon>
    </lineage>
</organism>
<protein>
    <submittedName>
        <fullName evidence="2">Uncharacterized protein</fullName>
    </submittedName>
</protein>
<name>A0A6A6F648_9PEZI</name>
<feature type="compositionally biased region" description="Polar residues" evidence="1">
    <location>
        <begin position="72"/>
        <end position="111"/>
    </location>
</feature>
<sequence>MAFLAADGLQMYMQLADRDRACIKTVITNILACYDSPVWKGSTMKKSLFGTANDRQVPTIGDSCINYDDPRSSPTSLSSINFSPVQSISPQNPAASGSPAETMSTNGPHPRSSTETDRTLIATDADEEQGQQQQQRHPTPSSRSRSRAASPARTLVENSSSTTITVTTTPTPYRGFPSRAEYLAALHEWAEEKRFLQPSTTTLTGYYGKETLESYANRPKHEFGISRRLRERKEKKLGRKQSVV</sequence>
<reference evidence="2" key="1">
    <citation type="journal article" date="2020" name="Stud. Mycol.">
        <title>101 Dothideomycetes genomes: a test case for predicting lifestyles and emergence of pathogens.</title>
        <authorList>
            <person name="Haridas S."/>
            <person name="Albert R."/>
            <person name="Binder M."/>
            <person name="Bloem J."/>
            <person name="Labutti K."/>
            <person name="Salamov A."/>
            <person name="Andreopoulos B."/>
            <person name="Baker S."/>
            <person name="Barry K."/>
            <person name="Bills G."/>
            <person name="Bluhm B."/>
            <person name="Cannon C."/>
            <person name="Castanera R."/>
            <person name="Culley D."/>
            <person name="Daum C."/>
            <person name="Ezra D."/>
            <person name="Gonzalez J."/>
            <person name="Henrissat B."/>
            <person name="Kuo A."/>
            <person name="Liang C."/>
            <person name="Lipzen A."/>
            <person name="Lutzoni F."/>
            <person name="Magnuson J."/>
            <person name="Mondo S."/>
            <person name="Nolan M."/>
            <person name="Ohm R."/>
            <person name="Pangilinan J."/>
            <person name="Park H.-J."/>
            <person name="Ramirez L."/>
            <person name="Alfaro M."/>
            <person name="Sun H."/>
            <person name="Tritt A."/>
            <person name="Yoshinaga Y."/>
            <person name="Zwiers L.-H."/>
            <person name="Turgeon B."/>
            <person name="Goodwin S."/>
            <person name="Spatafora J."/>
            <person name="Crous P."/>
            <person name="Grigoriev I."/>
        </authorList>
    </citation>
    <scope>NUCLEOTIDE SEQUENCE</scope>
    <source>
        <strain evidence="2">SCOH1-5</strain>
    </source>
</reference>
<feature type="compositionally biased region" description="Low complexity" evidence="1">
    <location>
        <begin position="131"/>
        <end position="171"/>
    </location>
</feature>
<dbReference type="Proteomes" id="UP000799539">
    <property type="component" value="Unassembled WGS sequence"/>
</dbReference>
<evidence type="ECO:0000313" key="2">
    <source>
        <dbReference type="EMBL" id="KAF2207787.1"/>
    </source>
</evidence>
<evidence type="ECO:0000313" key="3">
    <source>
        <dbReference type="Proteomes" id="UP000799539"/>
    </source>
</evidence>
<dbReference type="EMBL" id="ML992700">
    <property type="protein sequence ID" value="KAF2207787.1"/>
    <property type="molecule type" value="Genomic_DNA"/>
</dbReference>
<keyword evidence="3" id="KW-1185">Reference proteome</keyword>
<dbReference type="OrthoDB" id="5381976at2759"/>
<evidence type="ECO:0000256" key="1">
    <source>
        <dbReference type="SAM" id="MobiDB-lite"/>
    </source>
</evidence>
<gene>
    <name evidence="2" type="ORF">CERZMDRAFT_118955</name>
</gene>